<feature type="transmembrane region" description="Helical" evidence="7">
    <location>
        <begin position="334"/>
        <end position="353"/>
    </location>
</feature>
<feature type="binding site" evidence="5">
    <location>
        <position position="953"/>
    </location>
    <ligand>
        <name>Mg(2+)</name>
        <dbReference type="ChEBI" id="CHEBI:18420"/>
        <label>1</label>
    </ligand>
</feature>
<feature type="binding site" evidence="5">
    <location>
        <position position="1189"/>
    </location>
    <ligand>
        <name>Mg(2+)</name>
        <dbReference type="ChEBI" id="CHEBI:18420"/>
        <label>1</label>
    </ligand>
</feature>
<reference evidence="9" key="1">
    <citation type="journal article" date="2023" name="Mol. Phylogenet. Evol.">
        <title>Genome-scale phylogeny and comparative genomics of the fungal order Sordariales.</title>
        <authorList>
            <person name="Hensen N."/>
            <person name="Bonometti L."/>
            <person name="Westerberg I."/>
            <person name="Brannstrom I.O."/>
            <person name="Guillou S."/>
            <person name="Cros-Aarteil S."/>
            <person name="Calhoun S."/>
            <person name="Haridas S."/>
            <person name="Kuo A."/>
            <person name="Mondo S."/>
            <person name="Pangilinan J."/>
            <person name="Riley R."/>
            <person name="LaButti K."/>
            <person name="Andreopoulos B."/>
            <person name="Lipzen A."/>
            <person name="Chen C."/>
            <person name="Yan M."/>
            <person name="Daum C."/>
            <person name="Ng V."/>
            <person name="Clum A."/>
            <person name="Steindorff A."/>
            <person name="Ohm R.A."/>
            <person name="Martin F."/>
            <person name="Silar P."/>
            <person name="Natvig D.O."/>
            <person name="Lalanne C."/>
            <person name="Gautier V."/>
            <person name="Ament-Velasquez S.L."/>
            <person name="Kruys A."/>
            <person name="Hutchinson M.I."/>
            <person name="Powell A.J."/>
            <person name="Barry K."/>
            <person name="Miller A.N."/>
            <person name="Grigoriev I.V."/>
            <person name="Debuchy R."/>
            <person name="Gladieux P."/>
            <person name="Hiltunen Thoren M."/>
            <person name="Johannesson H."/>
        </authorList>
    </citation>
    <scope>NUCLEOTIDE SEQUENCE</scope>
    <source>
        <strain evidence="9">SMH4131-1</strain>
    </source>
</reference>
<keyword evidence="10" id="KW-1185">Reference proteome</keyword>
<dbReference type="Proteomes" id="UP001286456">
    <property type="component" value="Unassembled WGS sequence"/>
</dbReference>
<reference evidence="9" key="2">
    <citation type="submission" date="2023-06" db="EMBL/GenBank/DDBJ databases">
        <authorList>
            <consortium name="Lawrence Berkeley National Laboratory"/>
            <person name="Haridas S."/>
            <person name="Hensen N."/>
            <person name="Bonometti L."/>
            <person name="Westerberg I."/>
            <person name="Brannstrom I.O."/>
            <person name="Guillou S."/>
            <person name="Cros-Aarteil S."/>
            <person name="Calhoun S."/>
            <person name="Kuo A."/>
            <person name="Mondo S."/>
            <person name="Pangilinan J."/>
            <person name="Riley R."/>
            <person name="Labutti K."/>
            <person name="Andreopoulos B."/>
            <person name="Lipzen A."/>
            <person name="Chen C."/>
            <person name="Yanf M."/>
            <person name="Daum C."/>
            <person name="Ng V."/>
            <person name="Clum A."/>
            <person name="Steindorff A."/>
            <person name="Ohm R."/>
            <person name="Martin F."/>
            <person name="Silar P."/>
            <person name="Natvig D."/>
            <person name="Lalanne C."/>
            <person name="Gautier V."/>
            <person name="Ament-Velasquez S.L."/>
            <person name="Kruys A."/>
            <person name="Hutchinson M.I."/>
            <person name="Powell A.J."/>
            <person name="Barry K."/>
            <person name="Miller A.N."/>
            <person name="Grigoriev I.V."/>
            <person name="Debuchy R."/>
            <person name="Gladieux P."/>
            <person name="Thoren M.H."/>
            <person name="Johannesson H."/>
        </authorList>
    </citation>
    <scope>NUCLEOTIDE SEQUENCE</scope>
    <source>
        <strain evidence="9">SMH4131-1</strain>
    </source>
</reference>
<dbReference type="Pfam" id="PF01740">
    <property type="entry name" value="STAS"/>
    <property type="match status" value="1"/>
</dbReference>
<dbReference type="GO" id="GO:0055085">
    <property type="term" value="P:transmembrane transport"/>
    <property type="evidence" value="ECO:0007669"/>
    <property type="project" value="InterPro"/>
</dbReference>
<dbReference type="Pfam" id="PF03747">
    <property type="entry name" value="ADP_ribosyl_GH"/>
    <property type="match status" value="1"/>
</dbReference>
<dbReference type="PROSITE" id="PS50801">
    <property type="entry name" value="STAS"/>
    <property type="match status" value="1"/>
</dbReference>
<feature type="region of interest" description="Disordered" evidence="6">
    <location>
        <begin position="1"/>
        <end position="73"/>
    </location>
</feature>
<gene>
    <name evidence="9" type="ORF">B0T19DRAFT_372028</name>
</gene>
<evidence type="ECO:0000256" key="4">
    <source>
        <dbReference type="ARBA" id="ARBA00023136"/>
    </source>
</evidence>
<keyword evidence="3 7" id="KW-1133">Transmembrane helix</keyword>
<feature type="binding site" evidence="5">
    <location>
        <position position="1187"/>
    </location>
    <ligand>
        <name>Mg(2+)</name>
        <dbReference type="ChEBI" id="CHEBI:18420"/>
        <label>1</label>
    </ligand>
</feature>
<comment type="cofactor">
    <cofactor evidence="5">
        <name>Mg(2+)</name>
        <dbReference type="ChEBI" id="CHEBI:18420"/>
    </cofactor>
    <text evidence="5">Binds 2 magnesium ions per subunit.</text>
</comment>
<dbReference type="InterPro" id="IPR001902">
    <property type="entry name" value="SLC26A/SulP_fam"/>
</dbReference>
<accession>A0AAE0IDS2</accession>
<dbReference type="GO" id="GO:0016020">
    <property type="term" value="C:membrane"/>
    <property type="evidence" value="ECO:0007669"/>
    <property type="project" value="UniProtKB-SubCell"/>
</dbReference>
<dbReference type="FunFam" id="3.30.750.24:FF:000036">
    <property type="entry name" value="Putative sulfate transporter YPR003C"/>
    <property type="match status" value="1"/>
</dbReference>
<evidence type="ECO:0000259" key="8">
    <source>
        <dbReference type="PROSITE" id="PS50801"/>
    </source>
</evidence>
<keyword evidence="2 7" id="KW-0812">Transmembrane</keyword>
<dbReference type="PANTHER" id="PTHR11814">
    <property type="entry name" value="SULFATE TRANSPORTER"/>
    <property type="match status" value="1"/>
</dbReference>
<evidence type="ECO:0000256" key="5">
    <source>
        <dbReference type="PIRSR" id="PIRSR605502-1"/>
    </source>
</evidence>
<dbReference type="SUPFAM" id="SSF52091">
    <property type="entry name" value="SpoIIaa-like"/>
    <property type="match status" value="1"/>
</dbReference>
<dbReference type="InterPro" id="IPR002645">
    <property type="entry name" value="STAS_dom"/>
</dbReference>
<keyword evidence="5" id="KW-0460">Magnesium</keyword>
<feature type="transmembrane region" description="Helical" evidence="7">
    <location>
        <begin position="219"/>
        <end position="241"/>
    </location>
</feature>
<feature type="region of interest" description="Disordered" evidence="6">
    <location>
        <begin position="861"/>
        <end position="897"/>
    </location>
</feature>
<feature type="compositionally biased region" description="Polar residues" evidence="6">
    <location>
        <begin position="59"/>
        <end position="73"/>
    </location>
</feature>
<dbReference type="AlphaFoldDB" id="A0AAE0IDS2"/>
<dbReference type="InterPro" id="IPR036513">
    <property type="entry name" value="STAS_dom_sf"/>
</dbReference>
<feature type="binding site" evidence="5">
    <location>
        <position position="952"/>
    </location>
    <ligand>
        <name>Mg(2+)</name>
        <dbReference type="ChEBI" id="CHEBI:18420"/>
        <label>1</label>
    </ligand>
</feature>
<evidence type="ECO:0000256" key="2">
    <source>
        <dbReference type="ARBA" id="ARBA00022692"/>
    </source>
</evidence>
<dbReference type="Gene3D" id="1.10.4080.10">
    <property type="entry name" value="ADP-ribosylation/Crystallin J1"/>
    <property type="match status" value="1"/>
</dbReference>
<dbReference type="GO" id="GO:0046872">
    <property type="term" value="F:metal ion binding"/>
    <property type="evidence" value="ECO:0007669"/>
    <property type="project" value="UniProtKB-KW"/>
</dbReference>
<protein>
    <submittedName>
        <fullName evidence="9">ADP-ribosylglycohydrolase-domain-containing protein</fullName>
    </submittedName>
</protein>
<comment type="subcellular location">
    <subcellularLocation>
        <location evidence="1">Membrane</location>
        <topology evidence="1">Multi-pass membrane protein</topology>
    </subcellularLocation>
</comment>
<dbReference type="SUPFAM" id="SSF101478">
    <property type="entry name" value="ADP-ribosylglycohydrolase"/>
    <property type="match status" value="1"/>
</dbReference>
<comment type="caution">
    <text evidence="9">The sequence shown here is derived from an EMBL/GenBank/DDBJ whole genome shotgun (WGS) entry which is preliminary data.</text>
</comment>
<dbReference type="Gene3D" id="3.30.750.24">
    <property type="entry name" value="STAS domain"/>
    <property type="match status" value="1"/>
</dbReference>
<dbReference type="Pfam" id="PF00916">
    <property type="entry name" value="Sulfate_transp"/>
    <property type="match status" value="1"/>
</dbReference>
<feature type="transmembrane region" description="Helical" evidence="7">
    <location>
        <begin position="516"/>
        <end position="535"/>
    </location>
</feature>
<evidence type="ECO:0000313" key="10">
    <source>
        <dbReference type="Proteomes" id="UP001286456"/>
    </source>
</evidence>
<organism evidence="9 10">
    <name type="scientific">Cercophora scortea</name>
    <dbReference type="NCBI Taxonomy" id="314031"/>
    <lineage>
        <taxon>Eukaryota</taxon>
        <taxon>Fungi</taxon>
        <taxon>Dikarya</taxon>
        <taxon>Ascomycota</taxon>
        <taxon>Pezizomycotina</taxon>
        <taxon>Sordariomycetes</taxon>
        <taxon>Sordariomycetidae</taxon>
        <taxon>Sordariales</taxon>
        <taxon>Lasiosphaeriaceae</taxon>
        <taxon>Cercophora</taxon>
    </lineage>
</organism>
<feature type="transmembrane region" description="Helical" evidence="7">
    <location>
        <begin position="612"/>
        <end position="640"/>
    </location>
</feature>
<evidence type="ECO:0000256" key="6">
    <source>
        <dbReference type="SAM" id="MobiDB-lite"/>
    </source>
</evidence>
<feature type="transmembrane region" description="Helical" evidence="7">
    <location>
        <begin position="556"/>
        <end position="575"/>
    </location>
</feature>
<feature type="transmembrane region" description="Helical" evidence="7">
    <location>
        <begin position="248"/>
        <end position="269"/>
    </location>
</feature>
<keyword evidence="5" id="KW-0479">Metal-binding</keyword>
<feature type="domain" description="STAS" evidence="8">
    <location>
        <begin position="669"/>
        <end position="801"/>
    </location>
</feature>
<feature type="transmembrane region" description="Helical" evidence="7">
    <location>
        <begin position="477"/>
        <end position="496"/>
    </location>
</feature>
<dbReference type="EMBL" id="JAUEPO010000004">
    <property type="protein sequence ID" value="KAK3323122.1"/>
    <property type="molecule type" value="Genomic_DNA"/>
</dbReference>
<evidence type="ECO:0000256" key="7">
    <source>
        <dbReference type="SAM" id="Phobius"/>
    </source>
</evidence>
<dbReference type="InterPro" id="IPR005502">
    <property type="entry name" value="Ribosyl_crysJ1"/>
</dbReference>
<evidence type="ECO:0000256" key="3">
    <source>
        <dbReference type="ARBA" id="ARBA00022989"/>
    </source>
</evidence>
<feature type="binding site" evidence="5">
    <location>
        <position position="954"/>
    </location>
    <ligand>
        <name>Mg(2+)</name>
        <dbReference type="ChEBI" id="CHEBI:18420"/>
        <label>1</label>
    </ligand>
</feature>
<keyword evidence="4 7" id="KW-0472">Membrane</keyword>
<feature type="region of interest" description="Disordered" evidence="6">
    <location>
        <begin position="113"/>
        <end position="143"/>
    </location>
</feature>
<dbReference type="InterPro" id="IPR036705">
    <property type="entry name" value="Ribosyl_crysJ1_sf"/>
</dbReference>
<feature type="binding site" evidence="5">
    <location>
        <position position="1190"/>
    </location>
    <ligand>
        <name>Mg(2+)</name>
        <dbReference type="ChEBI" id="CHEBI:18420"/>
        <label>1</label>
    </ligand>
</feature>
<name>A0AAE0IDS2_9PEZI</name>
<feature type="transmembrane region" description="Helical" evidence="7">
    <location>
        <begin position="387"/>
        <end position="405"/>
    </location>
</feature>
<evidence type="ECO:0000313" key="9">
    <source>
        <dbReference type="EMBL" id="KAK3323122.1"/>
    </source>
</evidence>
<sequence>MSSSRPNPSPRANTTGTAVPATNREHDHAPANPSGLRKSYTPFYGSSPDRNSDRRDSEQISPTSPPVNLSNEPISYLSIAGPSIRGQSTSAAPPTESTALLGDGLEFGEHAHEGPCNHGTFSPRPMSPAGSIPSESHTDSESEATMPLMDGVITQDARKKSKSWKGQLASKMRSKKMSTSSALAERHGVEDSGLMYLSYYLPVLVWAREYSWAYFKGDLVAALTVAGMYVPMALSLAANLAHVPPINGLYSFVFNPLVYALLGSCPAMIVGPEAAGSLLVGTVVKASVDLGRGEDDDAQLHAKICGIVAGLAGAMVFVAGVARLGFLDSVLSRPFLRGFISAIGVVIAVDQLVPELGLTHLAEHSPGVSHGSSIDKLRFIFSNLDSVHGLTFAIAATSFAVIMLCREVKRRLQPRYPGVAYIPDRFLIVVVSAFLAYWFEWEKAGVQVLGKVEAASGHTFTFSWPFQMSNMTHIRDAMSTSFLIALLGFFESSVAAKSLGGDETFAGIQLSPNRELVALGAANLVGACFMSLPAFGGYGRSKVNKSTGGRSPMSSILLSLLTLICILFLLPYLYYLPKPVLSSLISVVAWSLVEECPHDISFFLRIHAWQELALMITILLSTIFFSLPLGMAIGVGLSLLQVIRHATRPRIQILGRLPGTNRFENAEANPERLEFIEGCLIVKIPEPLTFANTGELKARLRRLELYGTSQAHPALPRLRREDSNRNIVFDIHGVTSLDGSGMQVLEEIVRSYRDRGVRIFFSRGPDTGSDVWKMMQRSGVVDLVGGQGHFVDDVHDALKMTEVEEGGEQGVVDNHETGPARLRSNCIDFAGSNTPIMIKTHNTRLILSNLPFLPILFTETRNPSNHQTTPPSPPFPLSTKTKTQPNQPKMSTPPPSTRQERILGALLGVHAGDSLGATVEFLPWSAIQRSRPMGVRDIIGGGSLGWAAGQATDDTDLTRAVLLAYRDVEKARRDSPTAPTPDVVTIAADYMVSWMTGHEWPGRKPNSRPRDIGGATAAGLRKYRVTKDARKAGAGEGRAGNGSLMRCIPTALFGEPEKLAEESAAISAVTHDDQVCVGACVAYNAMARALVDGRTAEEAYQAGMEVELQLASAGAVEKVREAIAGGRLISIADVATKGPKEAANASKVLRLQASGYVLESLSLAVAAMLDPRPMEEVLIDVVRFGNDADTNGAIAGGLLGARDGVEAIPLRWRRKLQFREEFEEVVKFMLEGAGELGAGLV</sequence>
<dbReference type="InterPro" id="IPR011547">
    <property type="entry name" value="SLC26A/SulP_dom"/>
</dbReference>
<evidence type="ECO:0000256" key="1">
    <source>
        <dbReference type="ARBA" id="ARBA00004141"/>
    </source>
</evidence>
<feature type="transmembrane region" description="Helical" evidence="7">
    <location>
        <begin position="300"/>
        <end position="322"/>
    </location>
</feature>
<dbReference type="CDD" id="cd07042">
    <property type="entry name" value="STAS_SulP_like_sulfate_transporter"/>
    <property type="match status" value="1"/>
</dbReference>
<proteinExistence type="predicted"/>